<protein>
    <submittedName>
        <fullName evidence="2">Uncharacterized protein</fullName>
    </submittedName>
</protein>
<organism evidence="2 3">
    <name type="scientific">Gymnopus androsaceus JB14</name>
    <dbReference type="NCBI Taxonomy" id="1447944"/>
    <lineage>
        <taxon>Eukaryota</taxon>
        <taxon>Fungi</taxon>
        <taxon>Dikarya</taxon>
        <taxon>Basidiomycota</taxon>
        <taxon>Agaricomycotina</taxon>
        <taxon>Agaricomycetes</taxon>
        <taxon>Agaricomycetidae</taxon>
        <taxon>Agaricales</taxon>
        <taxon>Marasmiineae</taxon>
        <taxon>Omphalotaceae</taxon>
        <taxon>Gymnopus</taxon>
    </lineage>
</organism>
<dbReference type="Proteomes" id="UP000799118">
    <property type="component" value="Unassembled WGS sequence"/>
</dbReference>
<reference evidence="2" key="1">
    <citation type="journal article" date="2019" name="Environ. Microbiol.">
        <title>Fungal ecological strategies reflected in gene transcription - a case study of two litter decomposers.</title>
        <authorList>
            <person name="Barbi F."/>
            <person name="Kohler A."/>
            <person name="Barry K."/>
            <person name="Baskaran P."/>
            <person name="Daum C."/>
            <person name="Fauchery L."/>
            <person name="Ihrmark K."/>
            <person name="Kuo A."/>
            <person name="LaButti K."/>
            <person name="Lipzen A."/>
            <person name="Morin E."/>
            <person name="Grigoriev I.V."/>
            <person name="Henrissat B."/>
            <person name="Lindahl B."/>
            <person name="Martin F."/>
        </authorList>
    </citation>
    <scope>NUCLEOTIDE SEQUENCE</scope>
    <source>
        <strain evidence="2">JB14</strain>
    </source>
</reference>
<evidence type="ECO:0000313" key="2">
    <source>
        <dbReference type="EMBL" id="KAE9390616.1"/>
    </source>
</evidence>
<dbReference type="EMBL" id="ML769652">
    <property type="protein sequence ID" value="KAE9390616.1"/>
    <property type="molecule type" value="Genomic_DNA"/>
</dbReference>
<keyword evidence="3" id="KW-1185">Reference proteome</keyword>
<accession>A0A6A4GYR1</accession>
<evidence type="ECO:0000256" key="1">
    <source>
        <dbReference type="SAM" id="Phobius"/>
    </source>
</evidence>
<keyword evidence="1" id="KW-0472">Membrane</keyword>
<feature type="transmembrane region" description="Helical" evidence="1">
    <location>
        <begin position="99"/>
        <end position="118"/>
    </location>
</feature>
<keyword evidence="1" id="KW-0812">Transmembrane</keyword>
<proteinExistence type="predicted"/>
<name>A0A6A4GYR1_9AGAR</name>
<evidence type="ECO:0000313" key="3">
    <source>
        <dbReference type="Proteomes" id="UP000799118"/>
    </source>
</evidence>
<sequence length="221" mass="23564">MAHHGQPSSQPPSPNIFKAYVHPLEYSGPPPLEDKVVQLATSPFEPFSLGLQPEYASATSAAQHAAETGTVVATATGGSSTSTSSSKSNSAETVIARSYMTALASVIGFVVFGAYLVIQREYLAGRFQTGLKAAIRSRSEEIKQGYSALVGGPEEGTTAMLSSNPFLQVYPLATCFRTSLGKLSWIPHDFYCAKSQTVQNKNHIRVDLLPLIPSHPIPSHG</sequence>
<keyword evidence="1" id="KW-1133">Transmembrane helix</keyword>
<gene>
    <name evidence="2" type="ORF">BT96DRAFT_1002128</name>
</gene>
<dbReference type="AlphaFoldDB" id="A0A6A4GYR1"/>